<keyword evidence="4" id="KW-1185">Reference proteome</keyword>
<dbReference type="PANTHER" id="PTHR33098:SF9">
    <property type="entry name" value="OS09G0364400 PROTEIN"/>
    <property type="match status" value="1"/>
</dbReference>
<keyword evidence="2" id="KW-0472">Membrane</keyword>
<reference evidence="3" key="1">
    <citation type="submission" date="2020-05" db="EMBL/GenBank/DDBJ databases">
        <title>WGS assembly of Panicum virgatum.</title>
        <authorList>
            <person name="Lovell J.T."/>
            <person name="Jenkins J."/>
            <person name="Shu S."/>
            <person name="Juenger T.E."/>
            <person name="Schmutz J."/>
        </authorList>
    </citation>
    <scope>NUCLEOTIDE SEQUENCE</scope>
    <source>
        <strain evidence="3">AP13</strain>
    </source>
</reference>
<dbReference type="AlphaFoldDB" id="A0A8T0VN59"/>
<evidence type="ECO:0000256" key="2">
    <source>
        <dbReference type="SAM" id="Phobius"/>
    </source>
</evidence>
<protein>
    <recommendedName>
        <fullName evidence="5">DUF4408 domain-containing protein</fullName>
    </recommendedName>
</protein>
<keyword evidence="2" id="KW-0812">Transmembrane</keyword>
<proteinExistence type="predicted"/>
<keyword evidence="2" id="KW-1133">Transmembrane helix</keyword>
<feature type="region of interest" description="Disordered" evidence="1">
    <location>
        <begin position="92"/>
        <end position="171"/>
    </location>
</feature>
<dbReference type="PANTHER" id="PTHR33098">
    <property type="entry name" value="COTTON FIBER (DUF761)"/>
    <property type="match status" value="1"/>
</dbReference>
<sequence>MAVAWWWPSSLPAWLGYEAVWFVALNAVVAAVAILSSRARPSQAATPRRGGGVTSRASSAVLQSLRSFSLFSFPSACMSFLQPDAAAPAYQETEELVRVRSPTNKNKPPSTRALVLAPPPPSAAAAEEEDDDEEEDPNAMSMDEAYALVLASRQRPEREQEEEARRSEVDAKAEEFIRRFKEDQRQQRLNSIFNYTQMLKQRGLAAGRRPPDARPDQL</sequence>
<dbReference type="Proteomes" id="UP000823388">
    <property type="component" value="Chromosome 2N"/>
</dbReference>
<dbReference type="EMBL" id="CM029040">
    <property type="protein sequence ID" value="KAG2634694.1"/>
    <property type="molecule type" value="Genomic_DNA"/>
</dbReference>
<gene>
    <name evidence="3" type="ORF">PVAP13_2NG307103</name>
</gene>
<dbReference type="InterPro" id="IPR008480">
    <property type="entry name" value="DUF761_pln"/>
</dbReference>
<name>A0A8T0VN59_PANVG</name>
<accession>A0A8T0VN59</accession>
<dbReference type="Pfam" id="PF05553">
    <property type="entry name" value="DUF761"/>
    <property type="match status" value="1"/>
</dbReference>
<evidence type="ECO:0000256" key="1">
    <source>
        <dbReference type="SAM" id="MobiDB-lite"/>
    </source>
</evidence>
<feature type="compositionally biased region" description="Acidic residues" evidence="1">
    <location>
        <begin position="126"/>
        <end position="137"/>
    </location>
</feature>
<evidence type="ECO:0008006" key="5">
    <source>
        <dbReference type="Google" id="ProtNLM"/>
    </source>
</evidence>
<feature type="compositionally biased region" description="Basic and acidic residues" evidence="1">
    <location>
        <begin position="154"/>
        <end position="171"/>
    </location>
</feature>
<comment type="caution">
    <text evidence="3">The sequence shown here is derived from an EMBL/GenBank/DDBJ whole genome shotgun (WGS) entry which is preliminary data.</text>
</comment>
<organism evidence="3 4">
    <name type="scientific">Panicum virgatum</name>
    <name type="common">Blackwell switchgrass</name>
    <dbReference type="NCBI Taxonomy" id="38727"/>
    <lineage>
        <taxon>Eukaryota</taxon>
        <taxon>Viridiplantae</taxon>
        <taxon>Streptophyta</taxon>
        <taxon>Embryophyta</taxon>
        <taxon>Tracheophyta</taxon>
        <taxon>Spermatophyta</taxon>
        <taxon>Magnoliopsida</taxon>
        <taxon>Liliopsida</taxon>
        <taxon>Poales</taxon>
        <taxon>Poaceae</taxon>
        <taxon>PACMAD clade</taxon>
        <taxon>Panicoideae</taxon>
        <taxon>Panicodae</taxon>
        <taxon>Paniceae</taxon>
        <taxon>Panicinae</taxon>
        <taxon>Panicum</taxon>
        <taxon>Panicum sect. Hiantes</taxon>
    </lineage>
</organism>
<evidence type="ECO:0000313" key="3">
    <source>
        <dbReference type="EMBL" id="KAG2634694.1"/>
    </source>
</evidence>
<dbReference type="OrthoDB" id="696083at2759"/>
<evidence type="ECO:0000313" key="4">
    <source>
        <dbReference type="Proteomes" id="UP000823388"/>
    </source>
</evidence>
<feature type="transmembrane region" description="Helical" evidence="2">
    <location>
        <begin position="20"/>
        <end position="39"/>
    </location>
</feature>